<dbReference type="PANTHER" id="PTHR14870">
    <property type="entry name" value="TUBULIN EPSILON AND DELTA COMPLEX PROTEIN 2"/>
    <property type="match status" value="1"/>
</dbReference>
<accession>A0AAV2KHD8</accession>
<dbReference type="EMBL" id="OZ035840">
    <property type="protein sequence ID" value="CAL1588310.1"/>
    <property type="molecule type" value="Genomic_DNA"/>
</dbReference>
<dbReference type="PANTHER" id="PTHR14870:SF1">
    <property type="entry name" value="TUBULIN EPSILON AND DELTA COMPLEX PROTEIN 2"/>
    <property type="match status" value="1"/>
</dbReference>
<reference evidence="2 3" key="1">
    <citation type="submission" date="2024-04" db="EMBL/GenBank/DDBJ databases">
        <authorList>
            <person name="Waldvogel A.-M."/>
            <person name="Schoenle A."/>
        </authorList>
    </citation>
    <scope>NUCLEOTIDE SEQUENCE [LARGE SCALE GENOMIC DNA]</scope>
</reference>
<dbReference type="Pfam" id="PF15764">
    <property type="entry name" value="DUF4693"/>
    <property type="match status" value="1"/>
</dbReference>
<protein>
    <submittedName>
        <fullName evidence="2">Uncharacterized protein</fullName>
    </submittedName>
</protein>
<proteinExistence type="predicted"/>
<name>A0AAV2KHD8_KNICA</name>
<dbReference type="Proteomes" id="UP001497482">
    <property type="component" value="Chromosome 18"/>
</dbReference>
<evidence type="ECO:0000313" key="3">
    <source>
        <dbReference type="Proteomes" id="UP001497482"/>
    </source>
</evidence>
<dbReference type="InterPro" id="IPR031518">
    <property type="entry name" value="DUF4693"/>
</dbReference>
<feature type="region of interest" description="Disordered" evidence="1">
    <location>
        <begin position="132"/>
        <end position="161"/>
    </location>
</feature>
<evidence type="ECO:0000256" key="1">
    <source>
        <dbReference type="SAM" id="MobiDB-lite"/>
    </source>
</evidence>
<sequence>MALYTTIEGILKSRTEEQARIYHAVQLCTEITVLKTQPRSSPCLLPEENLLTDASIVDKEEMDLLEKALEKALQQEVIKWTQFKHKEIRLWDKVLALEKKPVSGRDQFITRMRGMFPGIRPCSSMKRIQALVNRPSQQRQDSPDGQPDDLQTPEHDSKQEWESWDRWRPVWGGLCLTRADDVRDEGRTAPLPMTVTYSTERELTALGTLRMSVALLQQELCLETTLSETLSPQFCSVIRGPLNPSLLRDLYSVLGEGGERFPALVLDSEPDS</sequence>
<feature type="compositionally biased region" description="Basic and acidic residues" evidence="1">
    <location>
        <begin position="152"/>
        <end position="161"/>
    </location>
</feature>
<gene>
    <name evidence="2" type="ORF">KC01_LOCUS18128</name>
</gene>
<keyword evidence="3" id="KW-1185">Reference proteome</keyword>
<organism evidence="2 3">
    <name type="scientific">Knipowitschia caucasica</name>
    <name type="common">Caucasian dwarf goby</name>
    <name type="synonym">Pomatoschistus caucasicus</name>
    <dbReference type="NCBI Taxonomy" id="637954"/>
    <lineage>
        <taxon>Eukaryota</taxon>
        <taxon>Metazoa</taxon>
        <taxon>Chordata</taxon>
        <taxon>Craniata</taxon>
        <taxon>Vertebrata</taxon>
        <taxon>Euteleostomi</taxon>
        <taxon>Actinopterygii</taxon>
        <taxon>Neopterygii</taxon>
        <taxon>Teleostei</taxon>
        <taxon>Neoteleostei</taxon>
        <taxon>Acanthomorphata</taxon>
        <taxon>Gobiaria</taxon>
        <taxon>Gobiiformes</taxon>
        <taxon>Gobioidei</taxon>
        <taxon>Gobiidae</taxon>
        <taxon>Gobiinae</taxon>
        <taxon>Knipowitschia</taxon>
    </lineage>
</organism>
<dbReference type="AlphaFoldDB" id="A0AAV2KHD8"/>
<evidence type="ECO:0000313" key="2">
    <source>
        <dbReference type="EMBL" id="CAL1588310.1"/>
    </source>
</evidence>